<dbReference type="EMBL" id="BMEY01000006">
    <property type="protein sequence ID" value="GGA72214.1"/>
    <property type="molecule type" value="Genomic_DNA"/>
</dbReference>
<sequence>MAFHPPEKTLLISRETGIKKVNLPLLSALILGFLAGGYISFGYLLYVRITANLPIENWGSLPELIGAALFPLGLVLVLIAGGELLTGNIMTLIPARLSNKITTFQIVKNWTIIAISNFAGAVFFAYLFGHKLGLTETEPYLTQTIAIAQAKVDESFHLAFISGIGANWLVCLAVWLAYAAKDTAGKILGIWFPIMAFVAIGFQHVVANMFIIPAAIFAGAFNWIIYLENFVAVFLGNAVGGAFFVGTFYWMAYSKSGDSPPLR</sequence>
<feature type="transmembrane region" description="Helical" evidence="7">
    <location>
        <begin position="230"/>
        <end position="253"/>
    </location>
</feature>
<feature type="transmembrane region" description="Helical" evidence="7">
    <location>
        <begin position="158"/>
        <end position="178"/>
    </location>
</feature>
<evidence type="ECO:0000313" key="8">
    <source>
        <dbReference type="EMBL" id="GGA72214.1"/>
    </source>
</evidence>
<dbReference type="FunFam" id="1.20.1080.10:FF:000011">
    <property type="entry name" value="Formate family transporter"/>
    <property type="match status" value="1"/>
</dbReference>
<dbReference type="AlphaFoldDB" id="A0A916RWA0"/>
<proteinExistence type="inferred from homology"/>
<organism evidence="8 9">
    <name type="scientific">Ornithinibacillus halotolerans</name>
    <dbReference type="NCBI Taxonomy" id="1274357"/>
    <lineage>
        <taxon>Bacteria</taxon>
        <taxon>Bacillati</taxon>
        <taxon>Bacillota</taxon>
        <taxon>Bacilli</taxon>
        <taxon>Bacillales</taxon>
        <taxon>Bacillaceae</taxon>
        <taxon>Ornithinibacillus</taxon>
    </lineage>
</organism>
<dbReference type="PANTHER" id="PTHR30520">
    <property type="entry name" value="FORMATE TRANSPORTER-RELATED"/>
    <property type="match status" value="1"/>
</dbReference>
<dbReference type="Proteomes" id="UP000613512">
    <property type="component" value="Unassembled WGS sequence"/>
</dbReference>
<keyword evidence="3 7" id="KW-0812">Transmembrane</keyword>
<evidence type="ECO:0000256" key="2">
    <source>
        <dbReference type="ARBA" id="ARBA00022448"/>
    </source>
</evidence>
<gene>
    <name evidence="8" type="primary">yrhG</name>
    <name evidence="8" type="ORF">GCM10008025_15020</name>
</gene>
<dbReference type="GO" id="GO:0015499">
    <property type="term" value="F:formate transmembrane transporter activity"/>
    <property type="evidence" value="ECO:0007669"/>
    <property type="project" value="TreeGrafter"/>
</dbReference>
<keyword evidence="4 7" id="KW-1133">Transmembrane helix</keyword>
<dbReference type="PROSITE" id="PS01006">
    <property type="entry name" value="FORMATE_NITRITE_TP_2"/>
    <property type="match status" value="1"/>
</dbReference>
<keyword evidence="2" id="KW-0813">Transport</keyword>
<evidence type="ECO:0000256" key="1">
    <source>
        <dbReference type="ARBA" id="ARBA00004141"/>
    </source>
</evidence>
<feature type="transmembrane region" description="Helical" evidence="7">
    <location>
        <begin position="21"/>
        <end position="44"/>
    </location>
</feature>
<evidence type="ECO:0000256" key="6">
    <source>
        <dbReference type="ARBA" id="ARBA00049660"/>
    </source>
</evidence>
<evidence type="ECO:0000256" key="3">
    <source>
        <dbReference type="ARBA" id="ARBA00022692"/>
    </source>
</evidence>
<accession>A0A916RWA0</accession>
<evidence type="ECO:0000256" key="4">
    <source>
        <dbReference type="ARBA" id="ARBA00022989"/>
    </source>
</evidence>
<evidence type="ECO:0000313" key="9">
    <source>
        <dbReference type="Proteomes" id="UP000613512"/>
    </source>
</evidence>
<dbReference type="PANTHER" id="PTHR30520:SF6">
    <property type="entry name" value="FORMATE_NITRATE FAMILY TRANSPORTER (EUROFUNG)"/>
    <property type="match status" value="1"/>
</dbReference>
<keyword evidence="9" id="KW-1185">Reference proteome</keyword>
<keyword evidence="5 7" id="KW-0472">Membrane</keyword>
<dbReference type="NCBIfam" id="TIGR00790">
    <property type="entry name" value="fnt"/>
    <property type="match status" value="1"/>
</dbReference>
<evidence type="ECO:0000256" key="7">
    <source>
        <dbReference type="SAM" id="Phobius"/>
    </source>
</evidence>
<feature type="transmembrane region" description="Helical" evidence="7">
    <location>
        <begin position="64"/>
        <end position="85"/>
    </location>
</feature>
<dbReference type="Pfam" id="PF01226">
    <property type="entry name" value="Form_Nir_trans"/>
    <property type="match status" value="1"/>
</dbReference>
<reference evidence="8" key="2">
    <citation type="submission" date="2020-09" db="EMBL/GenBank/DDBJ databases">
        <authorList>
            <person name="Sun Q."/>
            <person name="Zhou Y."/>
        </authorList>
    </citation>
    <scope>NUCLEOTIDE SEQUENCE</scope>
    <source>
        <strain evidence="8">CGMCC 1.12408</strain>
    </source>
</reference>
<dbReference type="InterPro" id="IPR023271">
    <property type="entry name" value="Aquaporin-like"/>
</dbReference>
<comment type="caution">
    <text evidence="8">The sequence shown here is derived from an EMBL/GenBank/DDBJ whole genome shotgun (WGS) entry which is preliminary data.</text>
</comment>
<comment type="similarity">
    <text evidence="6">Belongs to the FNT transporter (TC 1.A.16) family.</text>
</comment>
<feature type="transmembrane region" description="Helical" evidence="7">
    <location>
        <begin position="190"/>
        <end position="218"/>
    </location>
</feature>
<name>A0A916RWA0_9BACI</name>
<comment type="subcellular location">
    <subcellularLocation>
        <location evidence="1">Membrane</location>
        <topology evidence="1">Multi-pass membrane protein</topology>
    </subcellularLocation>
</comment>
<dbReference type="InterPro" id="IPR000292">
    <property type="entry name" value="For/NO2_transpt"/>
</dbReference>
<protein>
    <submittedName>
        <fullName evidence="8">Transporter YrhG</fullName>
    </submittedName>
</protein>
<dbReference type="Gene3D" id="1.20.1080.10">
    <property type="entry name" value="Glycerol uptake facilitator protein"/>
    <property type="match status" value="1"/>
</dbReference>
<dbReference type="GO" id="GO:0005886">
    <property type="term" value="C:plasma membrane"/>
    <property type="evidence" value="ECO:0007669"/>
    <property type="project" value="TreeGrafter"/>
</dbReference>
<dbReference type="RefSeq" id="WP_188384054.1">
    <property type="nucleotide sequence ID" value="NZ_BMEY01000006.1"/>
</dbReference>
<feature type="transmembrane region" description="Helical" evidence="7">
    <location>
        <begin position="106"/>
        <end position="128"/>
    </location>
</feature>
<evidence type="ECO:0000256" key="5">
    <source>
        <dbReference type="ARBA" id="ARBA00023136"/>
    </source>
</evidence>
<dbReference type="InterPro" id="IPR024002">
    <property type="entry name" value="For/NO2_transpt_CS"/>
</dbReference>
<reference evidence="8" key="1">
    <citation type="journal article" date="2014" name="Int. J. Syst. Evol. Microbiol.">
        <title>Complete genome sequence of Corynebacterium casei LMG S-19264T (=DSM 44701T), isolated from a smear-ripened cheese.</title>
        <authorList>
            <consortium name="US DOE Joint Genome Institute (JGI-PGF)"/>
            <person name="Walter F."/>
            <person name="Albersmeier A."/>
            <person name="Kalinowski J."/>
            <person name="Ruckert C."/>
        </authorList>
    </citation>
    <scope>NUCLEOTIDE SEQUENCE</scope>
    <source>
        <strain evidence="8">CGMCC 1.12408</strain>
    </source>
</reference>